<dbReference type="PROSITE" id="PS50801">
    <property type="entry name" value="STAS"/>
    <property type="match status" value="1"/>
</dbReference>
<sequence>MALAIRRWSAEWSVTISPKADGAGPGTGVTGYRVELHGELDAASRCELGAQLTSLVDRGVPIILDLTHLSFCSVAAVEEVVRVVQVAREHNVSVSIIAPTRLECLFRQVMEPVIDEKVR</sequence>
<reference evidence="2" key="1">
    <citation type="journal article" date="2014" name="Int. J. Syst. Evol. Microbiol.">
        <title>Complete genome sequence of Corynebacterium casei LMG S-19264T (=DSM 44701T), isolated from a smear-ripened cheese.</title>
        <authorList>
            <consortium name="US DOE Joint Genome Institute (JGI-PGF)"/>
            <person name="Walter F."/>
            <person name="Albersmeier A."/>
            <person name="Kalinowski J."/>
            <person name="Ruckert C."/>
        </authorList>
    </citation>
    <scope>NUCLEOTIDE SEQUENCE</scope>
    <source>
        <strain evidence="2">CGMCC 1.15478</strain>
    </source>
</reference>
<proteinExistence type="predicted"/>
<feature type="domain" description="STAS" evidence="1">
    <location>
        <begin position="34"/>
        <end position="111"/>
    </location>
</feature>
<evidence type="ECO:0000313" key="3">
    <source>
        <dbReference type="Proteomes" id="UP000641514"/>
    </source>
</evidence>
<dbReference type="EMBL" id="BMJH01000001">
    <property type="protein sequence ID" value="GGC55367.1"/>
    <property type="molecule type" value="Genomic_DNA"/>
</dbReference>
<dbReference type="InterPro" id="IPR002645">
    <property type="entry name" value="STAS_dom"/>
</dbReference>
<keyword evidence="3" id="KW-1185">Reference proteome</keyword>
<reference evidence="2" key="2">
    <citation type="submission" date="2020-09" db="EMBL/GenBank/DDBJ databases">
        <authorList>
            <person name="Sun Q."/>
            <person name="Zhou Y."/>
        </authorList>
    </citation>
    <scope>NUCLEOTIDE SEQUENCE</scope>
    <source>
        <strain evidence="2">CGMCC 1.15478</strain>
    </source>
</reference>
<dbReference type="SUPFAM" id="SSF52091">
    <property type="entry name" value="SpoIIaa-like"/>
    <property type="match status" value="1"/>
</dbReference>
<dbReference type="InterPro" id="IPR058548">
    <property type="entry name" value="MlaB-like_STAS"/>
</dbReference>
<accession>A0A916U0C2</accession>
<name>A0A916U0C2_9ACTN</name>
<organism evidence="2 3">
    <name type="scientific">Hoyosella rhizosphaerae</name>
    <dbReference type="NCBI Taxonomy" id="1755582"/>
    <lineage>
        <taxon>Bacteria</taxon>
        <taxon>Bacillati</taxon>
        <taxon>Actinomycetota</taxon>
        <taxon>Actinomycetes</taxon>
        <taxon>Mycobacteriales</taxon>
        <taxon>Hoyosellaceae</taxon>
        <taxon>Hoyosella</taxon>
    </lineage>
</organism>
<gene>
    <name evidence="2" type="ORF">GCM10011410_04690</name>
</gene>
<evidence type="ECO:0000313" key="2">
    <source>
        <dbReference type="EMBL" id="GGC55367.1"/>
    </source>
</evidence>
<dbReference type="Proteomes" id="UP000641514">
    <property type="component" value="Unassembled WGS sequence"/>
</dbReference>
<dbReference type="Gene3D" id="3.30.750.24">
    <property type="entry name" value="STAS domain"/>
    <property type="match status" value="1"/>
</dbReference>
<comment type="caution">
    <text evidence="2">The sequence shown here is derived from an EMBL/GenBank/DDBJ whole genome shotgun (WGS) entry which is preliminary data.</text>
</comment>
<dbReference type="Pfam" id="PF13466">
    <property type="entry name" value="STAS_2"/>
    <property type="match status" value="1"/>
</dbReference>
<dbReference type="AlphaFoldDB" id="A0A916U0C2"/>
<dbReference type="InterPro" id="IPR036513">
    <property type="entry name" value="STAS_dom_sf"/>
</dbReference>
<protein>
    <recommendedName>
        <fullName evidence="1">STAS domain-containing protein</fullName>
    </recommendedName>
</protein>
<dbReference type="RefSeq" id="WP_188670273.1">
    <property type="nucleotide sequence ID" value="NZ_BMJH01000001.1"/>
</dbReference>
<evidence type="ECO:0000259" key="1">
    <source>
        <dbReference type="PROSITE" id="PS50801"/>
    </source>
</evidence>